<evidence type="ECO:0000256" key="9">
    <source>
        <dbReference type="ARBA" id="ARBA00038276"/>
    </source>
</evidence>
<proteinExistence type="inferred from homology"/>
<dbReference type="Proteomes" id="UP000013015">
    <property type="component" value="Unassembled WGS sequence"/>
</dbReference>
<dbReference type="InterPro" id="IPR043519">
    <property type="entry name" value="NT_sf"/>
</dbReference>
<evidence type="ECO:0000256" key="6">
    <source>
        <dbReference type="ARBA" id="ARBA00022741"/>
    </source>
</evidence>
<evidence type="ECO:0000256" key="3">
    <source>
        <dbReference type="ARBA" id="ARBA00022679"/>
    </source>
</evidence>
<organism evidence="11 12">
    <name type="scientific">Schaalia cardiffensis F0333</name>
    <dbReference type="NCBI Taxonomy" id="888050"/>
    <lineage>
        <taxon>Bacteria</taxon>
        <taxon>Bacillati</taxon>
        <taxon>Actinomycetota</taxon>
        <taxon>Actinomycetes</taxon>
        <taxon>Actinomycetales</taxon>
        <taxon>Actinomycetaceae</taxon>
        <taxon>Schaalia</taxon>
    </lineage>
</organism>
<dbReference type="CDD" id="cd05403">
    <property type="entry name" value="NT_KNTase_like"/>
    <property type="match status" value="1"/>
</dbReference>
<keyword evidence="2" id="KW-1277">Toxin-antitoxin system</keyword>
<comment type="cofactor">
    <cofactor evidence="1">
        <name>Mg(2+)</name>
        <dbReference type="ChEBI" id="CHEBI:18420"/>
    </cofactor>
</comment>
<comment type="similarity">
    <text evidence="9">Belongs to the MntA antitoxin family.</text>
</comment>
<evidence type="ECO:0000256" key="2">
    <source>
        <dbReference type="ARBA" id="ARBA00022649"/>
    </source>
</evidence>
<evidence type="ECO:0000259" key="10">
    <source>
        <dbReference type="Pfam" id="PF01909"/>
    </source>
</evidence>
<comment type="caution">
    <text evidence="11">The sequence shown here is derived from an EMBL/GenBank/DDBJ whole genome shotgun (WGS) entry which is preliminary data.</text>
</comment>
<dbReference type="InterPro" id="IPR052038">
    <property type="entry name" value="Type-VII_TA_antitoxin"/>
</dbReference>
<evidence type="ECO:0000313" key="12">
    <source>
        <dbReference type="Proteomes" id="UP000013015"/>
    </source>
</evidence>
<dbReference type="eggNOG" id="COG1669">
    <property type="taxonomic scope" value="Bacteria"/>
</dbReference>
<dbReference type="GO" id="GO:0016779">
    <property type="term" value="F:nucleotidyltransferase activity"/>
    <property type="evidence" value="ECO:0007669"/>
    <property type="project" value="UniProtKB-KW"/>
</dbReference>
<dbReference type="SUPFAM" id="SSF81301">
    <property type="entry name" value="Nucleotidyltransferase"/>
    <property type="match status" value="1"/>
</dbReference>
<evidence type="ECO:0000256" key="7">
    <source>
        <dbReference type="ARBA" id="ARBA00022840"/>
    </source>
</evidence>
<feature type="domain" description="Polymerase nucleotidyl transferase" evidence="10">
    <location>
        <begin position="22"/>
        <end position="89"/>
    </location>
</feature>
<dbReference type="PANTHER" id="PTHR33571:SF12">
    <property type="entry name" value="BSL3053 PROTEIN"/>
    <property type="match status" value="1"/>
</dbReference>
<sequence>MSTSTHLTPPVVMGEIMSRADEVRAIVRAHHGTGKIAVFGSQVTGKATKESDIDLLVEFGEGTSLLDVVAAEAELSELFGRPVDIMSFRASGYAADHARRQAVLLV</sequence>
<dbReference type="Gene3D" id="3.30.460.10">
    <property type="entry name" value="Beta Polymerase, domain 2"/>
    <property type="match status" value="1"/>
</dbReference>
<evidence type="ECO:0000256" key="1">
    <source>
        <dbReference type="ARBA" id="ARBA00001946"/>
    </source>
</evidence>
<dbReference type="HOGENOM" id="CLU_170840_0_0_11"/>
<dbReference type="GO" id="GO:0046872">
    <property type="term" value="F:metal ion binding"/>
    <property type="evidence" value="ECO:0007669"/>
    <property type="project" value="UniProtKB-KW"/>
</dbReference>
<dbReference type="EMBL" id="AQHZ01000021">
    <property type="protein sequence ID" value="ENO18040.1"/>
    <property type="molecule type" value="Genomic_DNA"/>
</dbReference>
<keyword evidence="5" id="KW-0479">Metal-binding</keyword>
<keyword evidence="3" id="KW-0808">Transferase</keyword>
<dbReference type="GO" id="GO:0005524">
    <property type="term" value="F:ATP binding"/>
    <property type="evidence" value="ECO:0007669"/>
    <property type="project" value="UniProtKB-KW"/>
</dbReference>
<dbReference type="Pfam" id="PF01909">
    <property type="entry name" value="NTP_transf_2"/>
    <property type="match status" value="1"/>
</dbReference>
<name>N6W689_9ACTO</name>
<evidence type="ECO:0000313" key="11">
    <source>
        <dbReference type="EMBL" id="ENO18040.1"/>
    </source>
</evidence>
<dbReference type="PATRIC" id="fig|888050.3.peg.1250"/>
<dbReference type="STRING" id="888050.HMPREF9004_1312"/>
<dbReference type="RefSeq" id="WP_005963534.1">
    <property type="nucleotide sequence ID" value="NZ_CP040505.1"/>
</dbReference>
<evidence type="ECO:0000256" key="5">
    <source>
        <dbReference type="ARBA" id="ARBA00022723"/>
    </source>
</evidence>
<reference evidence="11 12" key="1">
    <citation type="submission" date="2013-03" db="EMBL/GenBank/DDBJ databases">
        <title>Reference genome for the Human Microbiome Project.</title>
        <authorList>
            <person name="Aqrawi P."/>
            <person name="Ayvaz T."/>
            <person name="Bess C."/>
            <person name="Blankenburg K."/>
            <person name="Coyle M."/>
            <person name="Deng J."/>
            <person name="Forbes L."/>
            <person name="Fowler G."/>
            <person name="Francisco L."/>
            <person name="Fu Q."/>
            <person name="Gibbs R."/>
            <person name="Gross S."/>
            <person name="Gubbala S."/>
            <person name="Hale W."/>
            <person name="Hemphill L."/>
            <person name="Highlander S."/>
            <person name="Hirani K."/>
            <person name="Jackson L."/>
            <person name="Jakkamsetti A."/>
            <person name="Javaid M."/>
            <person name="Jayaseelan J.C."/>
            <person name="Jiang H."/>
            <person name="Joshi V."/>
            <person name="Korchina V."/>
            <person name="Kovar C."/>
            <person name="Lara F."/>
            <person name="Lee S."/>
            <person name="Liu Y."/>
            <person name="Mata R."/>
            <person name="Mathew T."/>
            <person name="Munidasa M."/>
            <person name="Muzny D."/>
            <person name="Nazareth L."/>
            <person name="Ngo R."/>
            <person name="Nguyen L."/>
            <person name="Nguyen N."/>
            <person name="Okwuonu G."/>
            <person name="Ongeri F."/>
            <person name="Palculict T."/>
            <person name="Patil S."/>
            <person name="Petrosino J."/>
            <person name="Pham C."/>
            <person name="Pham P."/>
            <person name="Pu L.-L."/>
            <person name="Qin X."/>
            <person name="Qu J."/>
            <person name="Reid J."/>
            <person name="Ross M."/>
            <person name="Ruth R."/>
            <person name="Saada N."/>
            <person name="San Lucas F."/>
            <person name="Santibanez J."/>
            <person name="Shang Y."/>
            <person name="Simmons D."/>
            <person name="Song X.-Z."/>
            <person name="Tang L.-Y."/>
            <person name="Thornton R."/>
            <person name="Warren J."/>
            <person name="Weissenberger G."/>
            <person name="Wilczek-Boney K."/>
            <person name="Worley K."/>
            <person name="Youmans B."/>
            <person name="Zhang J."/>
            <person name="Zhang L."/>
            <person name="Zhao Z."/>
            <person name="Zhou C."/>
            <person name="Zhu D."/>
            <person name="Zhu Y."/>
        </authorList>
    </citation>
    <scope>NUCLEOTIDE SEQUENCE [LARGE SCALE GENOMIC DNA]</scope>
    <source>
        <strain evidence="11 12">F0333</strain>
    </source>
</reference>
<gene>
    <name evidence="11" type="ORF">HMPREF9004_1312</name>
</gene>
<evidence type="ECO:0000256" key="8">
    <source>
        <dbReference type="ARBA" id="ARBA00022842"/>
    </source>
</evidence>
<dbReference type="InterPro" id="IPR002934">
    <property type="entry name" value="Polymerase_NTP_transf_dom"/>
</dbReference>
<keyword evidence="8" id="KW-0460">Magnesium</keyword>
<keyword evidence="12" id="KW-1185">Reference proteome</keyword>
<evidence type="ECO:0000256" key="4">
    <source>
        <dbReference type="ARBA" id="ARBA00022695"/>
    </source>
</evidence>
<keyword evidence="4" id="KW-0548">Nucleotidyltransferase</keyword>
<accession>N6W689</accession>
<protein>
    <recommendedName>
        <fullName evidence="10">Polymerase nucleotidyl transferase domain-containing protein</fullName>
    </recommendedName>
</protein>
<keyword evidence="7" id="KW-0067">ATP-binding</keyword>
<keyword evidence="6" id="KW-0547">Nucleotide-binding</keyword>
<dbReference type="PANTHER" id="PTHR33571">
    <property type="entry name" value="SSL8005 PROTEIN"/>
    <property type="match status" value="1"/>
</dbReference>
<dbReference type="AlphaFoldDB" id="N6W689"/>